<gene>
    <name evidence="2" type="ORF">RCL2_001382000</name>
    <name evidence="1" type="ORF">RclHR1_24390001</name>
</gene>
<dbReference type="Proteomes" id="UP000615446">
    <property type="component" value="Unassembled WGS sequence"/>
</dbReference>
<comment type="caution">
    <text evidence="1">The sequence shown here is derived from an EMBL/GenBank/DDBJ whole genome shotgun (WGS) entry which is preliminary data.</text>
</comment>
<evidence type="ECO:0000313" key="2">
    <source>
        <dbReference type="EMBL" id="GES86776.1"/>
    </source>
</evidence>
<organism evidence="1 3">
    <name type="scientific">Rhizophagus clarus</name>
    <dbReference type="NCBI Taxonomy" id="94130"/>
    <lineage>
        <taxon>Eukaryota</taxon>
        <taxon>Fungi</taxon>
        <taxon>Fungi incertae sedis</taxon>
        <taxon>Mucoromycota</taxon>
        <taxon>Glomeromycotina</taxon>
        <taxon>Glomeromycetes</taxon>
        <taxon>Glomerales</taxon>
        <taxon>Glomeraceae</taxon>
        <taxon>Rhizophagus</taxon>
    </lineage>
</organism>
<dbReference type="EMBL" id="BLAL01000162">
    <property type="protein sequence ID" value="GES86776.1"/>
    <property type="molecule type" value="Genomic_DNA"/>
</dbReference>
<reference evidence="2" key="2">
    <citation type="submission" date="2019-10" db="EMBL/GenBank/DDBJ databases">
        <title>Conservation and host-specific expression of non-tandemly repeated heterogenous ribosome RNA gene in arbuscular mycorrhizal fungi.</title>
        <authorList>
            <person name="Maeda T."/>
            <person name="Kobayashi Y."/>
            <person name="Nakagawa T."/>
            <person name="Ezawa T."/>
            <person name="Yamaguchi K."/>
            <person name="Bino T."/>
            <person name="Nishimoto Y."/>
            <person name="Shigenobu S."/>
            <person name="Kawaguchi M."/>
        </authorList>
    </citation>
    <scope>NUCLEOTIDE SEQUENCE</scope>
    <source>
        <strain evidence="2">HR1</strain>
    </source>
</reference>
<evidence type="ECO:0000313" key="1">
    <source>
        <dbReference type="EMBL" id="GBB94904.1"/>
    </source>
</evidence>
<dbReference type="EMBL" id="BEXD01001601">
    <property type="protein sequence ID" value="GBB94904.1"/>
    <property type="molecule type" value="Genomic_DNA"/>
</dbReference>
<protein>
    <submittedName>
        <fullName evidence="1">Uncharacterized protein</fullName>
    </submittedName>
</protein>
<keyword evidence="3" id="KW-1185">Reference proteome</keyword>
<dbReference type="Proteomes" id="UP000247702">
    <property type="component" value="Unassembled WGS sequence"/>
</dbReference>
<proteinExistence type="predicted"/>
<reference evidence="1 3" key="1">
    <citation type="submission" date="2017-11" db="EMBL/GenBank/DDBJ databases">
        <title>The genome of Rhizophagus clarus HR1 reveals common genetic basis of auxotrophy among arbuscular mycorrhizal fungi.</title>
        <authorList>
            <person name="Kobayashi Y."/>
        </authorList>
    </citation>
    <scope>NUCLEOTIDE SEQUENCE [LARGE SCALE GENOMIC DNA]</scope>
    <source>
        <strain evidence="1 3">HR1</strain>
    </source>
</reference>
<sequence>MKKGFLLTKPASKIASTSSTIQVIPTTALEKVPTNCFHDVIVDFISELIKRNPESFFSSILTTDPSAIDEFLHTYKDQAVLIKKLAQYIRQDLCSSLIAQFLATFLNFFLLDDECQEIFFLDFQIR</sequence>
<name>A0A2Z6RAL0_9GLOM</name>
<accession>A0A2Z6RAL0</accession>
<evidence type="ECO:0000313" key="3">
    <source>
        <dbReference type="Proteomes" id="UP000247702"/>
    </source>
</evidence>
<dbReference type="AlphaFoldDB" id="A0A2Z6RAL0"/>